<dbReference type="Gene3D" id="1.10.8.270">
    <property type="entry name" value="putative rabgap domain of human tbc1 domain family member 14 like domains"/>
    <property type="match status" value="1"/>
</dbReference>
<gene>
    <name evidence="2" type="ORF">BRAPAZ1V2_A02P10010.2</name>
</gene>
<dbReference type="SUPFAM" id="SSF47923">
    <property type="entry name" value="Ypt/Rab-GAP domain of gyp1p"/>
    <property type="match status" value="1"/>
</dbReference>
<feature type="domain" description="Rab-GAP TBC" evidence="1">
    <location>
        <begin position="1"/>
        <end position="113"/>
    </location>
</feature>
<dbReference type="InterPro" id="IPR000195">
    <property type="entry name" value="Rab-GAP-TBC_dom"/>
</dbReference>
<dbReference type="PROSITE" id="PS50086">
    <property type="entry name" value="TBC_RABGAP"/>
    <property type="match status" value="1"/>
</dbReference>
<reference evidence="2 3" key="1">
    <citation type="submission" date="2021-07" db="EMBL/GenBank/DDBJ databases">
        <authorList>
            <consortium name="Genoscope - CEA"/>
            <person name="William W."/>
        </authorList>
    </citation>
    <scope>NUCLEOTIDE SEQUENCE [LARGE SCALE GENOMIC DNA]</scope>
</reference>
<dbReference type="EMBL" id="LS974618">
    <property type="protein sequence ID" value="CAG7892049.1"/>
    <property type="molecule type" value="Genomic_DNA"/>
</dbReference>
<proteinExistence type="predicted"/>
<protein>
    <recommendedName>
        <fullName evidence="1">Rab-GAP TBC domain-containing protein</fullName>
    </recommendedName>
</protein>
<dbReference type="PANTHER" id="PTHR22957:SF646">
    <property type="entry name" value="RAB-GAP TBC DOMAIN-CONTAINING PROTEIN"/>
    <property type="match status" value="1"/>
</dbReference>
<dbReference type="PANTHER" id="PTHR22957">
    <property type="entry name" value="TBC1 DOMAIN FAMILY MEMBER GTPASE-ACTIVATING PROTEIN"/>
    <property type="match status" value="1"/>
</dbReference>
<dbReference type="AlphaFoldDB" id="A0A8D9H353"/>
<dbReference type="Pfam" id="PF00566">
    <property type="entry name" value="RabGAP-TBC"/>
    <property type="match status" value="1"/>
</dbReference>
<dbReference type="Gramene" id="A02p10010.2_BraZ1">
    <property type="protein sequence ID" value="A02p10010.2_BraZ1.CDS"/>
    <property type="gene ID" value="A02g10010.2_BraZ1"/>
</dbReference>
<evidence type="ECO:0000313" key="3">
    <source>
        <dbReference type="Proteomes" id="UP000694005"/>
    </source>
</evidence>
<name>A0A8D9H353_BRACM</name>
<organism evidence="2 3">
    <name type="scientific">Brassica campestris</name>
    <name type="common">Field mustard</name>
    <dbReference type="NCBI Taxonomy" id="3711"/>
    <lineage>
        <taxon>Eukaryota</taxon>
        <taxon>Viridiplantae</taxon>
        <taxon>Streptophyta</taxon>
        <taxon>Embryophyta</taxon>
        <taxon>Tracheophyta</taxon>
        <taxon>Spermatophyta</taxon>
        <taxon>Magnoliopsida</taxon>
        <taxon>eudicotyledons</taxon>
        <taxon>Gunneridae</taxon>
        <taxon>Pentapetalae</taxon>
        <taxon>rosids</taxon>
        <taxon>malvids</taxon>
        <taxon>Brassicales</taxon>
        <taxon>Brassicaceae</taxon>
        <taxon>Brassiceae</taxon>
        <taxon>Brassica</taxon>
    </lineage>
</organism>
<sequence>MTRPLCTLSTPRPLVYPGCTAYKITYKNDLDINAQHGLKLFINESLDVNRTDRSLEFYEKNENLSKLWDILSVYAWIDQDVGYCQGMSDLCSPMIVLLEEEADSFFCFERLMR</sequence>
<dbReference type="InterPro" id="IPR035969">
    <property type="entry name" value="Rab-GAP_TBC_sf"/>
</dbReference>
<evidence type="ECO:0000259" key="1">
    <source>
        <dbReference type="PROSITE" id="PS50086"/>
    </source>
</evidence>
<evidence type="ECO:0000313" key="2">
    <source>
        <dbReference type="EMBL" id="CAG7892049.1"/>
    </source>
</evidence>
<accession>A0A8D9H353</accession>
<dbReference type="Proteomes" id="UP000694005">
    <property type="component" value="Chromosome A02"/>
</dbReference>